<evidence type="ECO:0000313" key="3">
    <source>
        <dbReference type="EMBL" id="SMO88974.1"/>
    </source>
</evidence>
<dbReference type="Proteomes" id="UP000315636">
    <property type="component" value="Unassembled WGS sequence"/>
</dbReference>
<dbReference type="EMBL" id="FXTI01000011">
    <property type="protein sequence ID" value="SMO88974.1"/>
    <property type="molecule type" value="Genomic_DNA"/>
</dbReference>
<protein>
    <submittedName>
        <fullName evidence="3">Outer membrane lipoprotein-sorting protein</fullName>
    </submittedName>
</protein>
<dbReference type="InterPro" id="IPR029046">
    <property type="entry name" value="LolA/LolB/LppX"/>
</dbReference>
<dbReference type="OrthoDB" id="9785380at2"/>
<accession>A0A521EYG0</accession>
<name>A0A521EYG0_9BACL</name>
<feature type="compositionally biased region" description="Basic and acidic residues" evidence="1">
    <location>
        <begin position="233"/>
        <end position="245"/>
    </location>
</feature>
<keyword evidence="3" id="KW-0449">Lipoprotein</keyword>
<dbReference type="SUPFAM" id="SSF89392">
    <property type="entry name" value="Prokaryotic lipoproteins and lipoprotein localization factors"/>
    <property type="match status" value="1"/>
</dbReference>
<dbReference type="Pfam" id="PF14285">
    <property type="entry name" value="DUF4367"/>
    <property type="match status" value="1"/>
</dbReference>
<sequence length="356" mass="40547">MEIFLHEERDGDMRRLIWVLTVVLASVLALSGCGEKTPEQVVSDLSKRSEKMKGYKSKAKMVIHSGTSPQEYDVEVWYKKPHFYRVALKNTKKDVTQILLRNDEGVFVLTPHLEKSFRFQSDWPENGGQVYLYQSLLNSVIDDSAREMTSSEKGYQFEVAANYSQNLAMNKQRIQMDKDYRPQKVEVSNEEGKVIVEVEFNEFESNASFDKDAFDMERNMNGAASRSIPSGSVEKEKSQSKKKEEIEAVTPDWVPSGSELTDETTVNTPDGKSVIMRYQGKKPFTLTQKKPKAVEASLPLMGKPLDLGYTTGVLLNTDNKKKLSWTCNGIDFELIGELSEQEMWKIARSVYQSKEK</sequence>
<organism evidence="3 4">
    <name type="scientific">Melghirimyces algeriensis</name>
    <dbReference type="NCBI Taxonomy" id="910412"/>
    <lineage>
        <taxon>Bacteria</taxon>
        <taxon>Bacillati</taxon>
        <taxon>Bacillota</taxon>
        <taxon>Bacilli</taxon>
        <taxon>Bacillales</taxon>
        <taxon>Thermoactinomycetaceae</taxon>
        <taxon>Melghirimyces</taxon>
    </lineage>
</organism>
<dbReference type="PANTHER" id="PTHR37507">
    <property type="entry name" value="SPORULATION PROTEIN YDCC"/>
    <property type="match status" value="1"/>
</dbReference>
<feature type="region of interest" description="Disordered" evidence="1">
    <location>
        <begin position="222"/>
        <end position="245"/>
    </location>
</feature>
<dbReference type="AlphaFoldDB" id="A0A521EYG0"/>
<reference evidence="3 4" key="1">
    <citation type="submission" date="2017-05" db="EMBL/GenBank/DDBJ databases">
        <authorList>
            <person name="Varghese N."/>
            <person name="Submissions S."/>
        </authorList>
    </citation>
    <scope>NUCLEOTIDE SEQUENCE [LARGE SCALE GENOMIC DNA]</scope>
    <source>
        <strain evidence="3 4">DSM 45474</strain>
    </source>
</reference>
<evidence type="ECO:0000256" key="1">
    <source>
        <dbReference type="SAM" id="MobiDB-lite"/>
    </source>
</evidence>
<keyword evidence="4" id="KW-1185">Reference proteome</keyword>
<feature type="domain" description="DUF4367" evidence="2">
    <location>
        <begin position="249"/>
        <end position="350"/>
    </location>
</feature>
<dbReference type="RefSeq" id="WP_142506464.1">
    <property type="nucleotide sequence ID" value="NZ_FXTI01000011.1"/>
</dbReference>
<dbReference type="InterPro" id="IPR025377">
    <property type="entry name" value="DUF4367"/>
</dbReference>
<dbReference type="Gene3D" id="2.50.20.10">
    <property type="entry name" value="Lipoprotein localisation LolA/LolB/LppX"/>
    <property type="match status" value="1"/>
</dbReference>
<evidence type="ECO:0000259" key="2">
    <source>
        <dbReference type="Pfam" id="PF14285"/>
    </source>
</evidence>
<dbReference type="PANTHER" id="PTHR37507:SF2">
    <property type="entry name" value="SPORULATION PROTEIN YDCC"/>
    <property type="match status" value="1"/>
</dbReference>
<dbReference type="InterPro" id="IPR052944">
    <property type="entry name" value="Sporulation_related"/>
</dbReference>
<proteinExistence type="predicted"/>
<gene>
    <name evidence="3" type="ORF">SAMN06264849_11175</name>
</gene>
<evidence type="ECO:0000313" key="4">
    <source>
        <dbReference type="Proteomes" id="UP000315636"/>
    </source>
</evidence>